<dbReference type="Gene3D" id="3.10.450.50">
    <property type="match status" value="1"/>
</dbReference>
<dbReference type="EMBL" id="CP033019">
    <property type="protein sequence ID" value="AYM76562.1"/>
    <property type="molecule type" value="Genomic_DNA"/>
</dbReference>
<gene>
    <name evidence="2" type="ORF">D9M09_12720</name>
</gene>
<protein>
    <submittedName>
        <fullName evidence="2">Nuclear transport factor 2 family protein</fullName>
    </submittedName>
</protein>
<dbReference type="AlphaFoldDB" id="A0A3G2E9F9"/>
<dbReference type="InterPro" id="IPR032710">
    <property type="entry name" value="NTF2-like_dom_sf"/>
</dbReference>
<dbReference type="SUPFAM" id="SSF54427">
    <property type="entry name" value="NTF2-like"/>
    <property type="match status" value="1"/>
</dbReference>
<name>A0A3G2E9F9_9BURK</name>
<dbReference type="InterPro" id="IPR027843">
    <property type="entry name" value="DUF4440"/>
</dbReference>
<keyword evidence="3" id="KW-1185">Reference proteome</keyword>
<evidence type="ECO:0000313" key="2">
    <source>
        <dbReference type="EMBL" id="AYM76562.1"/>
    </source>
</evidence>
<evidence type="ECO:0000313" key="3">
    <source>
        <dbReference type="Proteomes" id="UP000279594"/>
    </source>
</evidence>
<evidence type="ECO:0000259" key="1">
    <source>
        <dbReference type="Pfam" id="PF14534"/>
    </source>
</evidence>
<organism evidence="2 3">
    <name type="scientific">Janthinobacterium agaricidamnosum</name>
    <dbReference type="NCBI Taxonomy" id="55508"/>
    <lineage>
        <taxon>Bacteria</taxon>
        <taxon>Pseudomonadati</taxon>
        <taxon>Pseudomonadota</taxon>
        <taxon>Betaproteobacteria</taxon>
        <taxon>Burkholderiales</taxon>
        <taxon>Oxalobacteraceae</taxon>
        <taxon>Janthinobacterium</taxon>
    </lineage>
</organism>
<dbReference type="Pfam" id="PF14534">
    <property type="entry name" value="DUF4440"/>
    <property type="match status" value="1"/>
</dbReference>
<feature type="domain" description="DUF4440" evidence="1">
    <location>
        <begin position="18"/>
        <end position="123"/>
    </location>
</feature>
<proteinExistence type="predicted"/>
<dbReference type="Proteomes" id="UP000279594">
    <property type="component" value="Chromosome"/>
</dbReference>
<sequence length="145" mass="16404">MHDFNAAPTEEQQMDLLRHTERSRLRALVAADTQAARALHADDFQLITPIGSMLSREHYLGAIASGHMRYLSWEPDAISVRLYGTAAILRYSAQLEIIFGGHAVPRARYWHMDSYEWRDGRWQAVWSQATAIRGSAGIAVFFAKS</sequence>
<reference evidence="2 3" key="1">
    <citation type="submission" date="2018-10" db="EMBL/GenBank/DDBJ databases">
        <title>Effects of UV and annual dynamics of microbial communities in freshwater RAS systems.</title>
        <authorList>
            <person name="Bekkelund A.K."/>
            <person name="Hansen B.R."/>
            <person name="Stokken H."/>
            <person name="Eriksen B.F."/>
            <person name="Kashulin N.A."/>
        </authorList>
    </citation>
    <scope>NUCLEOTIDE SEQUENCE [LARGE SCALE GENOMIC DNA]</scope>
    <source>
        <strain evidence="2 3">BHSEK</strain>
    </source>
</reference>
<dbReference type="RefSeq" id="WP_121669454.1">
    <property type="nucleotide sequence ID" value="NZ_CP033019.1"/>
</dbReference>
<accession>A0A3G2E9F9</accession>